<evidence type="ECO:0000259" key="6">
    <source>
        <dbReference type="Pfam" id="PF04932"/>
    </source>
</evidence>
<dbReference type="AlphaFoldDB" id="A0A1V5SVG6"/>
<organism evidence="7">
    <name type="scientific">Candidatus Atribacter allofermentans</name>
    <dbReference type="NCBI Taxonomy" id="1852833"/>
    <lineage>
        <taxon>Bacteria</taxon>
        <taxon>Pseudomonadati</taxon>
        <taxon>Atribacterota</taxon>
        <taxon>Atribacteria</taxon>
        <taxon>Atribacterales</taxon>
        <taxon>Atribacteraceae</taxon>
        <taxon>Atribacter</taxon>
    </lineage>
</organism>
<feature type="transmembrane region" description="Helical" evidence="5">
    <location>
        <begin position="267"/>
        <end position="285"/>
    </location>
</feature>
<dbReference type="InterPro" id="IPR051533">
    <property type="entry name" value="WaaL-like"/>
</dbReference>
<accession>A0A1V5SVG6</accession>
<feature type="transmembrane region" description="Helical" evidence="5">
    <location>
        <begin position="522"/>
        <end position="541"/>
    </location>
</feature>
<feature type="transmembrane region" description="Helical" evidence="5">
    <location>
        <begin position="142"/>
        <end position="163"/>
    </location>
</feature>
<reference evidence="7" key="1">
    <citation type="submission" date="2017-02" db="EMBL/GenBank/DDBJ databases">
        <title>Delving into the versatile metabolic prowess of the omnipresent phylum Bacteroidetes.</title>
        <authorList>
            <person name="Nobu M.K."/>
            <person name="Mei R."/>
            <person name="Narihiro T."/>
            <person name="Kuroda K."/>
            <person name="Liu W.-T."/>
        </authorList>
    </citation>
    <scope>NUCLEOTIDE SEQUENCE</scope>
    <source>
        <strain evidence="7">ADurb.Bin276</strain>
    </source>
</reference>
<dbReference type="EMBL" id="MWBQ01000071">
    <property type="protein sequence ID" value="OQA58519.1"/>
    <property type="molecule type" value="Genomic_DNA"/>
</dbReference>
<feature type="transmembrane region" description="Helical" evidence="5">
    <location>
        <begin position="297"/>
        <end position="319"/>
    </location>
</feature>
<feature type="domain" description="O-antigen ligase-related" evidence="6">
    <location>
        <begin position="307"/>
        <end position="435"/>
    </location>
</feature>
<dbReference type="InterPro" id="IPR011990">
    <property type="entry name" value="TPR-like_helical_dom_sf"/>
</dbReference>
<comment type="subcellular location">
    <subcellularLocation>
        <location evidence="1">Membrane</location>
        <topology evidence="1">Multi-pass membrane protein</topology>
    </subcellularLocation>
</comment>
<feature type="transmembrane region" description="Helical" evidence="5">
    <location>
        <begin position="114"/>
        <end position="135"/>
    </location>
</feature>
<proteinExistence type="predicted"/>
<feature type="transmembrane region" description="Helical" evidence="5">
    <location>
        <begin position="419"/>
        <end position="447"/>
    </location>
</feature>
<dbReference type="Gene3D" id="1.25.40.10">
    <property type="entry name" value="Tetratricopeptide repeat domain"/>
    <property type="match status" value="1"/>
</dbReference>
<dbReference type="PANTHER" id="PTHR37422:SF23">
    <property type="entry name" value="TEICHURONIC ACID BIOSYNTHESIS PROTEIN TUAE"/>
    <property type="match status" value="1"/>
</dbReference>
<feature type="transmembrane region" description="Helical" evidence="5">
    <location>
        <begin position="220"/>
        <end position="238"/>
    </location>
</feature>
<evidence type="ECO:0000256" key="2">
    <source>
        <dbReference type="ARBA" id="ARBA00022692"/>
    </source>
</evidence>
<comment type="caution">
    <text evidence="7">The sequence shown here is derived from an EMBL/GenBank/DDBJ whole genome shotgun (WGS) entry which is preliminary data.</text>
</comment>
<keyword evidence="2 5" id="KW-0812">Transmembrane</keyword>
<dbReference type="Proteomes" id="UP000485569">
    <property type="component" value="Unassembled WGS sequence"/>
</dbReference>
<name>A0A1V5SVG6_9BACT</name>
<feature type="transmembrane region" description="Helical" evidence="5">
    <location>
        <begin position="459"/>
        <end position="478"/>
    </location>
</feature>
<feature type="transmembrane region" description="Helical" evidence="5">
    <location>
        <begin position="89"/>
        <end position="108"/>
    </location>
</feature>
<sequence>MAAKKKIKTVKITKSKLPVVESPERTLPLLEKFLQYGLLLIVLLSPYYRGLYFDYERYPFFLAVFLLAIIYFFYQIAYQRKVITIKTPVEYFFLLTVLLYGLSIFWAADQGMAFREFFSSVAYFIFFLLVTNLFLTKHSKKILLITFNINAVLLVLLGFFYRFGWINPLSRPLGMSMKDLFLAASGRLHSTMQYPNTFAAYLAMAIITLILIHFLEEKPVYLSFWGFILFFLQTGLYFTYSRGALLVFIITSVVLFLLLKRQEKIKHLLILMVAFIWTILFTPSLENFLFNNLPGQFFGFLLLGSLLQAFSIYLLSFLWKKLINLSKPSIRTSYLTVGIGVALVLVILIILGLKPAFLGDRFRQITLNTIISQERWIFYGDGLKIFQTRPTVGWGGGGWEACYFAHQSYPYFSENTHNYFLQVMIEIGIIGLLATIGLIIGLFYQIYRCKKVNSDNWDTLFVLGLGAAVFLGFFHGFIDVDFALGSFYFGIWVFIAFINQITRSQQITIKNRHLFEMKIPNWVLFSGVIFLMIFSLFLISGERAKIWGGYFAAHDDINQAIQYYQKAVNSIPFNSQSHYLLSTYYRELFNTQKQAELRIKSEYHSEKATGYSPFDYRYQENKAVLRVEKGDFETGLNEFEKAIYLAPFISTTYEHYLQTCLSVADFYLMQSDKRKAIHYLEKGLRIDDIFTAFLDNSLRPVKKTTTYNEILKELKNQLQEIKE</sequence>
<dbReference type="GO" id="GO:0016874">
    <property type="term" value="F:ligase activity"/>
    <property type="evidence" value="ECO:0007669"/>
    <property type="project" value="UniProtKB-KW"/>
</dbReference>
<dbReference type="PANTHER" id="PTHR37422">
    <property type="entry name" value="TEICHURONIC ACID BIOSYNTHESIS PROTEIN TUAE"/>
    <property type="match status" value="1"/>
</dbReference>
<dbReference type="Pfam" id="PF04932">
    <property type="entry name" value="Wzy_C"/>
    <property type="match status" value="1"/>
</dbReference>
<dbReference type="InterPro" id="IPR007016">
    <property type="entry name" value="O-antigen_ligase-rel_domated"/>
</dbReference>
<feature type="transmembrane region" description="Helical" evidence="5">
    <location>
        <begin position="331"/>
        <end position="353"/>
    </location>
</feature>
<evidence type="ECO:0000313" key="7">
    <source>
        <dbReference type="EMBL" id="OQA58519.1"/>
    </source>
</evidence>
<keyword evidence="4 5" id="KW-0472">Membrane</keyword>
<evidence type="ECO:0000256" key="4">
    <source>
        <dbReference type="ARBA" id="ARBA00023136"/>
    </source>
</evidence>
<feature type="transmembrane region" description="Helical" evidence="5">
    <location>
        <begin position="33"/>
        <end position="52"/>
    </location>
</feature>
<feature type="transmembrane region" description="Helical" evidence="5">
    <location>
        <begin position="244"/>
        <end position="260"/>
    </location>
</feature>
<dbReference type="GO" id="GO:0016020">
    <property type="term" value="C:membrane"/>
    <property type="evidence" value="ECO:0007669"/>
    <property type="project" value="UniProtKB-SubCell"/>
</dbReference>
<gene>
    <name evidence="7" type="ORF">BWY41_01050</name>
</gene>
<feature type="transmembrane region" description="Helical" evidence="5">
    <location>
        <begin position="198"/>
        <end position="215"/>
    </location>
</feature>
<keyword evidence="3 5" id="KW-1133">Transmembrane helix</keyword>
<evidence type="ECO:0000256" key="3">
    <source>
        <dbReference type="ARBA" id="ARBA00022989"/>
    </source>
</evidence>
<evidence type="ECO:0000256" key="5">
    <source>
        <dbReference type="SAM" id="Phobius"/>
    </source>
</evidence>
<feature type="transmembrane region" description="Helical" evidence="5">
    <location>
        <begin position="484"/>
        <end position="501"/>
    </location>
</feature>
<feature type="transmembrane region" description="Helical" evidence="5">
    <location>
        <begin position="58"/>
        <end position="77"/>
    </location>
</feature>
<dbReference type="SUPFAM" id="SSF48452">
    <property type="entry name" value="TPR-like"/>
    <property type="match status" value="1"/>
</dbReference>
<protein>
    <submittedName>
        <fullName evidence="7">O-Antigen ligase</fullName>
    </submittedName>
</protein>
<evidence type="ECO:0000256" key="1">
    <source>
        <dbReference type="ARBA" id="ARBA00004141"/>
    </source>
</evidence>
<keyword evidence="7" id="KW-0436">Ligase</keyword>